<dbReference type="PROSITE" id="PS51285">
    <property type="entry name" value="AGC_KINASE_CTER"/>
    <property type="match status" value="1"/>
</dbReference>
<dbReference type="InterPro" id="IPR000719">
    <property type="entry name" value="Prot_kinase_dom"/>
</dbReference>
<keyword evidence="6 7" id="KW-0067">ATP-binding</keyword>
<gene>
    <name evidence="12" type="primary">PSK1</name>
    <name evidence="12" type="ORF">HK097_001330</name>
</gene>
<keyword evidence="2" id="KW-0597">Phosphoprotein</keyword>
<feature type="domain" description="AGC-kinase C-terminal" evidence="11">
    <location>
        <begin position="429"/>
        <end position="492"/>
    </location>
</feature>
<dbReference type="PANTHER" id="PTHR24351">
    <property type="entry name" value="RIBOSOMAL PROTEIN S6 KINASE"/>
    <property type="match status" value="1"/>
</dbReference>
<keyword evidence="3" id="KW-0808">Transferase</keyword>
<evidence type="ECO:0000256" key="5">
    <source>
        <dbReference type="ARBA" id="ARBA00022777"/>
    </source>
</evidence>
<dbReference type="InterPro" id="IPR011009">
    <property type="entry name" value="Kinase-like_dom_sf"/>
</dbReference>
<dbReference type="SUPFAM" id="SSF56112">
    <property type="entry name" value="Protein kinase-like (PK-like)"/>
    <property type="match status" value="1"/>
</dbReference>
<dbReference type="Gene3D" id="3.30.200.20">
    <property type="entry name" value="Phosphorylase Kinase, domain 1"/>
    <property type="match status" value="2"/>
</dbReference>
<evidence type="ECO:0000256" key="1">
    <source>
        <dbReference type="ARBA" id="ARBA00022527"/>
    </source>
</evidence>
<keyword evidence="4 7" id="KW-0547">Nucleotide-binding</keyword>
<keyword evidence="13" id="KW-1185">Reference proteome</keyword>
<evidence type="ECO:0000259" key="10">
    <source>
        <dbReference type="PROSITE" id="PS50011"/>
    </source>
</evidence>
<feature type="binding site" evidence="7">
    <location>
        <position position="181"/>
    </location>
    <ligand>
        <name>ATP</name>
        <dbReference type="ChEBI" id="CHEBI:30616"/>
    </ligand>
</feature>
<organism evidence="12 13">
    <name type="scientific">Rhizophlyctis rosea</name>
    <dbReference type="NCBI Taxonomy" id="64517"/>
    <lineage>
        <taxon>Eukaryota</taxon>
        <taxon>Fungi</taxon>
        <taxon>Fungi incertae sedis</taxon>
        <taxon>Chytridiomycota</taxon>
        <taxon>Chytridiomycota incertae sedis</taxon>
        <taxon>Chytridiomycetes</taxon>
        <taxon>Rhizophlyctidales</taxon>
        <taxon>Rhizophlyctidaceae</taxon>
        <taxon>Rhizophlyctis</taxon>
    </lineage>
</organism>
<dbReference type="InterPro" id="IPR017892">
    <property type="entry name" value="Pkinase_C"/>
</dbReference>
<dbReference type="Proteomes" id="UP001212841">
    <property type="component" value="Unassembled WGS sequence"/>
</dbReference>
<accession>A0AAD5SHG9</accession>
<dbReference type="FunFam" id="1.10.510.10:FF:000048">
    <property type="entry name" value="Protein kinase C"/>
    <property type="match status" value="1"/>
</dbReference>
<dbReference type="InterPro" id="IPR008271">
    <property type="entry name" value="Ser/Thr_kinase_AS"/>
</dbReference>
<dbReference type="EMBL" id="JADGJD010000126">
    <property type="protein sequence ID" value="KAJ3054602.1"/>
    <property type="molecule type" value="Genomic_DNA"/>
</dbReference>
<evidence type="ECO:0000256" key="7">
    <source>
        <dbReference type="PROSITE-ProRule" id="PRU10141"/>
    </source>
</evidence>
<dbReference type="Pfam" id="PF00433">
    <property type="entry name" value="Pkinase_C"/>
    <property type="match status" value="1"/>
</dbReference>
<dbReference type="PROSITE" id="PS00108">
    <property type="entry name" value="PROTEIN_KINASE_ST"/>
    <property type="match status" value="1"/>
</dbReference>
<comment type="similarity">
    <text evidence="8">Belongs to the protein kinase superfamily.</text>
</comment>
<keyword evidence="1 8" id="KW-0723">Serine/threonine-protein kinase</keyword>
<sequence>MPTRLHAVLHRAADVDDEDEHVFTFDNDENFSKKVIAQDAEFGLTESGRKPITKPPMFTSRPPALKPTARMFPTMEKTSSTSSNTSIDEDYLSMQSELLLGGACPDVAEDDISQVVKIHDYIATNADEGTAGGVINHPRKVGLKDFDLLSVIGKGAYGKVFLVKRKGVVGENGEEKLFAMKVLRKATLVVHGGKEEVKDEEPNSPISPGTPSTPLSPNTCHERSILEDIRHPFIVNLYYAFQTPQKLYLILTYASGGELFTYMANQRMFNDHEASFYLAELLLALEHLHELGIIYRDLKPENVLLAASGHILLTDFGLSKVALDARTVCGTTEYMAPEVVEEKLAYDKAVDYWSLGVMLFDMLTGSPPFTGNNKKKIMDGIIKKKLTCPNYMTSFAKDLCTKLLKKNPKHRLGAGEDGATAVKKHQFFRKIDWKKLAAQEVTPPIIPELATPIDTSNFLNSFTTLPLVDSPCDSHLDDHFHGFSYVDDSYLH</sequence>
<dbReference type="InterPro" id="IPR000961">
    <property type="entry name" value="AGC-kinase_C"/>
</dbReference>
<dbReference type="AlphaFoldDB" id="A0AAD5SHG9"/>
<dbReference type="SMART" id="SM00220">
    <property type="entry name" value="S_TKc"/>
    <property type="match status" value="1"/>
</dbReference>
<feature type="region of interest" description="Disordered" evidence="9">
    <location>
        <begin position="193"/>
        <end position="217"/>
    </location>
</feature>
<dbReference type="PROSITE" id="PS00107">
    <property type="entry name" value="PROTEIN_KINASE_ATP"/>
    <property type="match status" value="1"/>
</dbReference>
<comment type="caution">
    <text evidence="12">The sequence shown here is derived from an EMBL/GenBank/DDBJ whole genome shotgun (WGS) entry which is preliminary data.</text>
</comment>
<evidence type="ECO:0000256" key="4">
    <source>
        <dbReference type="ARBA" id="ARBA00022741"/>
    </source>
</evidence>
<dbReference type="Gene3D" id="1.10.510.10">
    <property type="entry name" value="Transferase(Phosphotransferase) domain 1"/>
    <property type="match status" value="1"/>
</dbReference>
<dbReference type="GO" id="GO:0004674">
    <property type="term" value="F:protein serine/threonine kinase activity"/>
    <property type="evidence" value="ECO:0007669"/>
    <property type="project" value="UniProtKB-KW"/>
</dbReference>
<evidence type="ECO:0000256" key="2">
    <source>
        <dbReference type="ARBA" id="ARBA00022553"/>
    </source>
</evidence>
<dbReference type="GO" id="GO:0005524">
    <property type="term" value="F:ATP binding"/>
    <property type="evidence" value="ECO:0007669"/>
    <property type="project" value="UniProtKB-UniRule"/>
</dbReference>
<evidence type="ECO:0000256" key="8">
    <source>
        <dbReference type="RuleBase" id="RU000304"/>
    </source>
</evidence>
<protein>
    <submittedName>
        <fullName evidence="12">Serine/threonine protein kinase psk1</fullName>
    </submittedName>
</protein>
<evidence type="ECO:0000313" key="12">
    <source>
        <dbReference type="EMBL" id="KAJ3054602.1"/>
    </source>
</evidence>
<dbReference type="SMART" id="SM00133">
    <property type="entry name" value="S_TK_X"/>
    <property type="match status" value="1"/>
</dbReference>
<name>A0AAD5SHG9_9FUNG</name>
<keyword evidence="5 12" id="KW-0418">Kinase</keyword>
<dbReference type="PROSITE" id="PS50011">
    <property type="entry name" value="PROTEIN_KINASE_DOM"/>
    <property type="match status" value="1"/>
</dbReference>
<dbReference type="Pfam" id="PF00069">
    <property type="entry name" value="Pkinase"/>
    <property type="match status" value="1"/>
</dbReference>
<feature type="domain" description="Protein kinase" evidence="10">
    <location>
        <begin position="146"/>
        <end position="428"/>
    </location>
</feature>
<proteinExistence type="inferred from homology"/>
<reference evidence="12" key="1">
    <citation type="submission" date="2020-05" db="EMBL/GenBank/DDBJ databases">
        <title>Phylogenomic resolution of chytrid fungi.</title>
        <authorList>
            <person name="Stajich J.E."/>
            <person name="Amses K."/>
            <person name="Simmons R."/>
            <person name="Seto K."/>
            <person name="Myers J."/>
            <person name="Bonds A."/>
            <person name="Quandt C.A."/>
            <person name="Barry K."/>
            <person name="Liu P."/>
            <person name="Grigoriev I."/>
            <person name="Longcore J.E."/>
            <person name="James T.Y."/>
        </authorList>
    </citation>
    <scope>NUCLEOTIDE SEQUENCE</scope>
    <source>
        <strain evidence="12">JEL0318</strain>
    </source>
</reference>
<feature type="region of interest" description="Disordered" evidence="9">
    <location>
        <begin position="46"/>
        <end position="66"/>
    </location>
</feature>
<evidence type="ECO:0000256" key="9">
    <source>
        <dbReference type="SAM" id="MobiDB-lite"/>
    </source>
</evidence>
<evidence type="ECO:0000256" key="6">
    <source>
        <dbReference type="ARBA" id="ARBA00022840"/>
    </source>
</evidence>
<evidence type="ECO:0000313" key="13">
    <source>
        <dbReference type="Proteomes" id="UP001212841"/>
    </source>
</evidence>
<evidence type="ECO:0000256" key="3">
    <source>
        <dbReference type="ARBA" id="ARBA00022679"/>
    </source>
</evidence>
<feature type="compositionally biased region" description="Polar residues" evidence="9">
    <location>
        <begin position="204"/>
        <end position="217"/>
    </location>
</feature>
<dbReference type="InterPro" id="IPR017441">
    <property type="entry name" value="Protein_kinase_ATP_BS"/>
</dbReference>
<evidence type="ECO:0000259" key="11">
    <source>
        <dbReference type="PROSITE" id="PS51285"/>
    </source>
</evidence>